<dbReference type="InterPro" id="IPR011604">
    <property type="entry name" value="PDDEXK-like_dom_sf"/>
</dbReference>
<protein>
    <recommendedName>
        <fullName evidence="2">PD-(D/E)XK nuclease superfamily</fullName>
    </recommendedName>
</protein>
<proteinExistence type="predicted"/>
<dbReference type="Gene3D" id="3.90.320.10">
    <property type="match status" value="1"/>
</dbReference>
<dbReference type="InterPro" id="IPR011335">
    <property type="entry name" value="Restrct_endonuc-II-like"/>
</dbReference>
<reference evidence="1" key="1">
    <citation type="submission" date="2020-05" db="EMBL/GenBank/DDBJ databases">
        <authorList>
            <person name="Chiriac C."/>
            <person name="Salcher M."/>
            <person name="Ghai R."/>
            <person name="Kavagutti S V."/>
        </authorList>
    </citation>
    <scope>NUCLEOTIDE SEQUENCE</scope>
</reference>
<sequence length="335" mass="38086">MAKIPSAKNTTVRKIYEWYEAKKEDHREHLGASLIGHMCHRYLWLTFRWAITPEYEGRLLRLFETGHREEGRVYDNLRAIGVELHTEDEGKQIRCRDKSGHFGGSVDGIGKGFPEAPATWAVLEIKTMNDSAFKKLIEDGVEIAKPQHFAQMQVYMGLLELTRAMYIAVNKNTDAMHGEWVHFDKVRFEGRLEVADRIIHASQPPMRLSEDPAFWQCKGCDMNKLCHQAKTAEFNCRTCSHATPVEEGQWRCEIKRCTLTAAEQAKGCDDHLFVPALVHAEPIDGGENYVEYLDRKSGKTFRNGPSFVSSRNFDADKAKALGVSPGAPWSDEIPF</sequence>
<evidence type="ECO:0000313" key="1">
    <source>
        <dbReference type="EMBL" id="CAB4188069.1"/>
    </source>
</evidence>
<organism evidence="1">
    <name type="scientific">uncultured Caudovirales phage</name>
    <dbReference type="NCBI Taxonomy" id="2100421"/>
    <lineage>
        <taxon>Viruses</taxon>
        <taxon>Duplodnaviria</taxon>
        <taxon>Heunggongvirae</taxon>
        <taxon>Uroviricota</taxon>
        <taxon>Caudoviricetes</taxon>
        <taxon>Peduoviridae</taxon>
        <taxon>Maltschvirus</taxon>
        <taxon>Maltschvirus maltsch</taxon>
    </lineage>
</organism>
<name>A0A6J5QTV9_9CAUD</name>
<gene>
    <name evidence="1" type="ORF">UFOVP1166_40</name>
</gene>
<accession>A0A6J5QTV9</accession>
<evidence type="ECO:0008006" key="2">
    <source>
        <dbReference type="Google" id="ProtNLM"/>
    </source>
</evidence>
<dbReference type="EMBL" id="LR797117">
    <property type="protein sequence ID" value="CAB4188069.1"/>
    <property type="molecule type" value="Genomic_DNA"/>
</dbReference>
<dbReference type="SUPFAM" id="SSF52980">
    <property type="entry name" value="Restriction endonuclease-like"/>
    <property type="match status" value="1"/>
</dbReference>